<accession>A0A8X6KFR0</accession>
<dbReference type="Proteomes" id="UP000886998">
    <property type="component" value="Unassembled WGS sequence"/>
</dbReference>
<evidence type="ECO:0000313" key="3">
    <source>
        <dbReference type="Proteomes" id="UP000886998"/>
    </source>
</evidence>
<keyword evidence="3" id="KW-1185">Reference proteome</keyword>
<organism evidence="2 3">
    <name type="scientific">Trichonephila inaurata madagascariensis</name>
    <dbReference type="NCBI Taxonomy" id="2747483"/>
    <lineage>
        <taxon>Eukaryota</taxon>
        <taxon>Metazoa</taxon>
        <taxon>Ecdysozoa</taxon>
        <taxon>Arthropoda</taxon>
        <taxon>Chelicerata</taxon>
        <taxon>Arachnida</taxon>
        <taxon>Araneae</taxon>
        <taxon>Araneomorphae</taxon>
        <taxon>Entelegynae</taxon>
        <taxon>Araneoidea</taxon>
        <taxon>Nephilidae</taxon>
        <taxon>Trichonephila</taxon>
        <taxon>Trichonephila inaurata</taxon>
    </lineage>
</organism>
<dbReference type="AlphaFoldDB" id="A0A8X6KFR0"/>
<evidence type="ECO:0000313" key="2">
    <source>
        <dbReference type="EMBL" id="GFS45838.1"/>
    </source>
</evidence>
<reference evidence="2" key="1">
    <citation type="submission" date="2020-08" db="EMBL/GenBank/DDBJ databases">
        <title>Multicomponent nature underlies the extraordinary mechanical properties of spider dragline silk.</title>
        <authorList>
            <person name="Kono N."/>
            <person name="Nakamura H."/>
            <person name="Mori M."/>
            <person name="Yoshida Y."/>
            <person name="Ohtoshi R."/>
            <person name="Malay A.D."/>
            <person name="Moran D.A.P."/>
            <person name="Tomita M."/>
            <person name="Numata K."/>
            <person name="Arakawa K."/>
        </authorList>
    </citation>
    <scope>NUCLEOTIDE SEQUENCE</scope>
</reference>
<feature type="compositionally biased region" description="Basic residues" evidence="1">
    <location>
        <begin position="27"/>
        <end position="41"/>
    </location>
</feature>
<dbReference type="EMBL" id="BMAV01025913">
    <property type="protein sequence ID" value="GFS45838.1"/>
    <property type="molecule type" value="Genomic_DNA"/>
</dbReference>
<protein>
    <submittedName>
        <fullName evidence="2">Uncharacterized protein</fullName>
    </submittedName>
</protein>
<sequence>MQYIPQQQEMKKHLQPLKQLLNHPTIKRLAKQPSGHNRRNNNNRSTTLETTGQLQSQQQLEQPNPTTMETTGAATIETTLETTSSESIKATNIRSQSTIQNLNSAQYFPGMKLKM</sequence>
<feature type="compositionally biased region" description="Low complexity" evidence="1">
    <location>
        <begin position="42"/>
        <end position="87"/>
    </location>
</feature>
<proteinExistence type="predicted"/>
<comment type="caution">
    <text evidence="2">The sequence shown here is derived from an EMBL/GenBank/DDBJ whole genome shotgun (WGS) entry which is preliminary data.</text>
</comment>
<gene>
    <name evidence="2" type="ORF">TNIN_28611</name>
</gene>
<feature type="region of interest" description="Disordered" evidence="1">
    <location>
        <begin position="27"/>
        <end position="92"/>
    </location>
</feature>
<name>A0A8X6KFR0_9ARAC</name>
<evidence type="ECO:0000256" key="1">
    <source>
        <dbReference type="SAM" id="MobiDB-lite"/>
    </source>
</evidence>